<keyword evidence="2" id="KW-1185">Reference proteome</keyword>
<dbReference type="RefSeq" id="WP_143754569.1">
    <property type="nucleotide sequence ID" value="NZ_FCNV02000001.1"/>
</dbReference>
<name>A0A658QR03_9BURK</name>
<comment type="caution">
    <text evidence="1">The sequence shown here is derived from an EMBL/GenBank/DDBJ whole genome shotgun (WGS) entry which is preliminary data.</text>
</comment>
<proteinExistence type="predicted"/>
<accession>A0A658QR03</accession>
<evidence type="ECO:0000313" key="1">
    <source>
        <dbReference type="EMBL" id="SAL12348.1"/>
    </source>
</evidence>
<dbReference type="AlphaFoldDB" id="A0A658QR03"/>
<dbReference type="EMBL" id="FCNV02000001">
    <property type="protein sequence ID" value="SAL12348.1"/>
    <property type="molecule type" value="Genomic_DNA"/>
</dbReference>
<evidence type="ECO:0000313" key="2">
    <source>
        <dbReference type="Proteomes" id="UP000198263"/>
    </source>
</evidence>
<gene>
    <name evidence="1" type="ORF">AWB72_00413</name>
</gene>
<reference evidence="1 2" key="1">
    <citation type="submission" date="2016-01" db="EMBL/GenBank/DDBJ databases">
        <authorList>
            <person name="Peeters C."/>
        </authorList>
    </citation>
    <scope>NUCLEOTIDE SEQUENCE [LARGE SCALE GENOMIC DNA]</scope>
    <source>
        <strain evidence="1">LMG 29315</strain>
    </source>
</reference>
<organism evidence="1 2">
    <name type="scientific">Caballeronia concitans</name>
    <dbReference type="NCBI Taxonomy" id="1777133"/>
    <lineage>
        <taxon>Bacteria</taxon>
        <taxon>Pseudomonadati</taxon>
        <taxon>Pseudomonadota</taxon>
        <taxon>Betaproteobacteria</taxon>
        <taxon>Burkholderiales</taxon>
        <taxon>Burkholderiaceae</taxon>
        <taxon>Caballeronia</taxon>
    </lineage>
</organism>
<dbReference type="OrthoDB" id="9115117at2"/>
<sequence length="300" mass="33629">MTFRFGDWQPSYNTLDVPLKSGWRCTLVPRLQCGTELWFLKGDARKTIQEDRIAFARYFRPNLDLRTIPGGDALRIIQRFLRTFLRVAHWNQPTSNEEIERFFRRAVRDEALIPVVNRGWRLAPRFDVPPDAPQRWPRQVGLQSMPRDPDYIPIRQRGAAASAGSLGSDAVATEPDRGSLIIDSGGGSSSEFDWHDAVENAAGAVLGGSSSDDDSSFAMSLEDGSALEASPFAYSEDQQLGNVLDIAARGVSESDEADCFSLYERDLRMCDVARAMYQDPRSVALCQQRAFENYQACRGY</sequence>
<dbReference type="Proteomes" id="UP000198263">
    <property type="component" value="Unassembled WGS sequence"/>
</dbReference>
<protein>
    <submittedName>
        <fullName evidence="1">Uncharacterized protein</fullName>
    </submittedName>
</protein>